<comment type="caution">
    <text evidence="1">The sequence shown here is derived from an EMBL/GenBank/DDBJ whole genome shotgun (WGS) entry which is preliminary data.</text>
</comment>
<sequence>MGGAFCVNDAFKMSIWLLLLSAPHSINPEMTAEVTEKTQGLLS</sequence>
<proteinExistence type="predicted"/>
<dbReference type="AlphaFoldDB" id="A0A5M9RA63"/>
<gene>
    <name evidence="1" type="ORF">F4V73_04640</name>
</gene>
<evidence type="ECO:0000313" key="1">
    <source>
        <dbReference type="EMBL" id="KAA8717157.1"/>
    </source>
</evidence>
<accession>A0A5M9RA63</accession>
<dbReference type="RefSeq" id="WP_150384680.1">
    <property type="nucleotide sequence ID" value="NZ_BAAAFS010000001.1"/>
</dbReference>
<organism evidence="1 2">
    <name type="scientific">Morganella psychrotolerans</name>
    <dbReference type="NCBI Taxonomy" id="368603"/>
    <lineage>
        <taxon>Bacteria</taxon>
        <taxon>Pseudomonadati</taxon>
        <taxon>Pseudomonadota</taxon>
        <taxon>Gammaproteobacteria</taxon>
        <taxon>Enterobacterales</taxon>
        <taxon>Morganellaceae</taxon>
        <taxon>Morganella</taxon>
    </lineage>
</organism>
<name>A0A5M9RA63_9GAMM</name>
<dbReference type="EMBL" id="VXKB01000001">
    <property type="protein sequence ID" value="KAA8717157.1"/>
    <property type="molecule type" value="Genomic_DNA"/>
</dbReference>
<dbReference type="Proteomes" id="UP000322181">
    <property type="component" value="Unassembled WGS sequence"/>
</dbReference>
<reference evidence="1 2" key="1">
    <citation type="submission" date="2019-09" db="EMBL/GenBank/DDBJ databases">
        <title>Draft genome sequence of various Type strains from the CCUG.</title>
        <authorList>
            <person name="Pineiro-Iglesias B."/>
            <person name="Tunovic T."/>
            <person name="Unosson C."/>
            <person name="Inganas E."/>
            <person name="Ohlen M."/>
            <person name="Cardew S."/>
            <person name="Jensie-Markopoulos S."/>
            <person name="Salva-Serra F."/>
            <person name="Jaen-Luchoro D."/>
            <person name="Karlsson R."/>
            <person name="Svensson-Stadler L."/>
            <person name="Chun J."/>
            <person name="Moore E."/>
        </authorList>
    </citation>
    <scope>NUCLEOTIDE SEQUENCE [LARGE SCALE GENOMIC DNA]</scope>
    <source>
        <strain evidence="1 2">CCUG 53682T</strain>
    </source>
</reference>
<protein>
    <submittedName>
        <fullName evidence="1">Replication initiation negative regulator SeqA</fullName>
    </submittedName>
</protein>
<evidence type="ECO:0000313" key="2">
    <source>
        <dbReference type="Proteomes" id="UP000322181"/>
    </source>
</evidence>